<sequence>MPILTQISLSVGRSIVSEGAEFPSVAISLLSQKATLNAPLLVTISLPIAR</sequence>
<dbReference type="Proteomes" id="UP000011988">
    <property type="component" value="Unassembled WGS sequence"/>
</dbReference>
<dbReference type="AlphaFoldDB" id="M6CW94"/>
<dbReference type="PATRIC" id="fig|1218565.3.peg.1345"/>
<dbReference type="EMBL" id="ANIK01000028">
    <property type="protein sequence ID" value="EMJ96207.1"/>
    <property type="molecule type" value="Genomic_DNA"/>
</dbReference>
<evidence type="ECO:0000313" key="2">
    <source>
        <dbReference type="Proteomes" id="UP000011988"/>
    </source>
</evidence>
<reference evidence="1 2" key="1">
    <citation type="submission" date="2013-01" db="EMBL/GenBank/DDBJ databases">
        <authorList>
            <person name="Harkins D.M."/>
            <person name="Durkin A.S."/>
            <person name="Brinkac L.M."/>
            <person name="Haft D.H."/>
            <person name="Selengut J.D."/>
            <person name="Sanka R."/>
            <person name="DePew J."/>
            <person name="Purushe J."/>
            <person name="Galloway R.L."/>
            <person name="Vinetz J.M."/>
            <person name="Sutton G.G."/>
            <person name="Nierman W.C."/>
            <person name="Fouts D.E."/>
        </authorList>
    </citation>
    <scope>NUCLEOTIDE SEQUENCE [LARGE SCALE GENOMIC DNA]</scope>
    <source>
        <strain evidence="1 2">79601</strain>
    </source>
</reference>
<protein>
    <submittedName>
        <fullName evidence="1">Uncharacterized protein</fullName>
    </submittedName>
</protein>
<gene>
    <name evidence="1" type="ORF">LEP1GSC194_0358</name>
</gene>
<comment type="caution">
    <text evidence="1">The sequence shown here is derived from an EMBL/GenBank/DDBJ whole genome shotgun (WGS) entry which is preliminary data.</text>
</comment>
<evidence type="ECO:0000313" key="1">
    <source>
        <dbReference type="EMBL" id="EMJ96207.1"/>
    </source>
</evidence>
<proteinExistence type="predicted"/>
<name>M6CW94_9LEPT</name>
<organism evidence="1 2">
    <name type="scientific">Leptospira alstonii serovar Sichuan str. 79601</name>
    <dbReference type="NCBI Taxonomy" id="1218565"/>
    <lineage>
        <taxon>Bacteria</taxon>
        <taxon>Pseudomonadati</taxon>
        <taxon>Spirochaetota</taxon>
        <taxon>Spirochaetia</taxon>
        <taxon>Leptospirales</taxon>
        <taxon>Leptospiraceae</taxon>
        <taxon>Leptospira</taxon>
    </lineage>
</organism>
<accession>M6CW94</accession>